<feature type="domain" description="SMB" evidence="4">
    <location>
        <begin position="255"/>
        <end position="295"/>
    </location>
</feature>
<keyword evidence="2" id="KW-0812">Transmembrane</keyword>
<feature type="transmembrane region" description="Helical" evidence="2">
    <location>
        <begin position="854"/>
        <end position="872"/>
    </location>
</feature>
<keyword evidence="6" id="KW-1185">Reference proteome</keyword>
<reference evidence="5 6" key="1">
    <citation type="journal article" date="2021" name="Elife">
        <title>Chloroplast acquisition without the gene transfer in kleptoplastic sea slugs, Plakobranchus ocellatus.</title>
        <authorList>
            <person name="Maeda T."/>
            <person name="Takahashi S."/>
            <person name="Yoshida T."/>
            <person name="Shimamura S."/>
            <person name="Takaki Y."/>
            <person name="Nagai Y."/>
            <person name="Toyoda A."/>
            <person name="Suzuki Y."/>
            <person name="Arimoto A."/>
            <person name="Ishii H."/>
            <person name="Satoh N."/>
            <person name="Nishiyama T."/>
            <person name="Hasebe M."/>
            <person name="Maruyama T."/>
            <person name="Minagawa J."/>
            <person name="Obokata J."/>
            <person name="Shigenobu S."/>
        </authorList>
    </citation>
    <scope>NUCLEOTIDE SEQUENCE [LARGE SCALE GENOMIC DNA]</scope>
</reference>
<accession>A0AAV4DHZ6</accession>
<evidence type="ECO:0000313" key="6">
    <source>
        <dbReference type="Proteomes" id="UP000735302"/>
    </source>
</evidence>
<dbReference type="EMBL" id="BLXT01007896">
    <property type="protein sequence ID" value="GFO43673.1"/>
    <property type="molecule type" value="Genomic_DNA"/>
</dbReference>
<evidence type="ECO:0000256" key="1">
    <source>
        <dbReference type="ARBA" id="ARBA00023157"/>
    </source>
</evidence>
<dbReference type="InterPro" id="IPR036024">
    <property type="entry name" value="Somatomedin_B-like_dom_sf"/>
</dbReference>
<sequence length="873" mass="98438">MACKRRRHVFIKLFIVTSFLRWFCNAYLPADVSNISEGLNDFRSNTNQKKPLNHKTGTKEGEYHLSTTSATVRDLTSSYQINTNACSKRNESSLLSVEKENALLNQSHTRKTRENEVLKVKSFDHACPLDQPQETLITVFDHFDANNKSSWLSQLRLLRKKPGKVFQETPTIPHKSRVKRFSDQVRHSLLSATSNVKKSSDFDESIIDTLGTLFESKNKSDHNGTELVTSTDNRLNPNQVIAATMYGDVDEDESLTFTCEGRCGQRMSYPCSCSATCVIYDNCCDNMTQDCPHLWREGWTRFEHIRTADIICKKNFIYTVVSCPKFIGQQNKANEVNLINTSESMLEIKRGTTSKKNWLLSSFITTANTKHIIGINTTVSIATVKTRQDSISQKLIEALSDAPVTDSDTGITFINRAVYDCHNMPERTALSWSLRLNFTFVTPTKLEDIYTDNVAKEYQPDFNKEIFKAHICNPAIKNTCGSSDDLKDLIDAYAATCKKTNAVVYLFRNFRPIYYRNKFCAFCHGKGSNELDLSFANRVVFRTPHLQILMSLSKSKMFTFEVTNAERIGGSMLPLPWSYANCSVINENSIKVPSDPETAESESQVVCSAICHHPSFTVRSDGICKAPHEALLAIADDGLAPLCPAAMTGMAKFVACGLKDEVESLRNADISSGVVSVMFDSNLNRHLYVVEIHVALPKSSSDIFSISDKDSTQNIYHAALLAKSFENYRRMQKLCREKEEEAKMKAFKVIRSSSMEDFVERRNQNLSQGMDRLRGPRVEGQNKTTVCLTPVDRQEKADPNLLLCMEDFVHERDSELVNNFSNSPCFSYLENLQPLGSNGITATMGSYGDLRRSSMLLIALVTWVMMTIYILLT</sequence>
<name>A0AAV4DHZ6_9GAST</name>
<keyword evidence="1" id="KW-1015">Disulfide bond</keyword>
<organism evidence="5 6">
    <name type="scientific">Plakobranchus ocellatus</name>
    <dbReference type="NCBI Taxonomy" id="259542"/>
    <lineage>
        <taxon>Eukaryota</taxon>
        <taxon>Metazoa</taxon>
        <taxon>Spiralia</taxon>
        <taxon>Lophotrochozoa</taxon>
        <taxon>Mollusca</taxon>
        <taxon>Gastropoda</taxon>
        <taxon>Heterobranchia</taxon>
        <taxon>Euthyneura</taxon>
        <taxon>Panpulmonata</taxon>
        <taxon>Sacoglossa</taxon>
        <taxon>Placobranchoidea</taxon>
        <taxon>Plakobranchidae</taxon>
        <taxon>Plakobranchus</taxon>
    </lineage>
</organism>
<proteinExistence type="predicted"/>
<keyword evidence="2" id="KW-1133">Transmembrane helix</keyword>
<evidence type="ECO:0000259" key="4">
    <source>
        <dbReference type="PROSITE" id="PS50958"/>
    </source>
</evidence>
<dbReference type="InterPro" id="IPR001212">
    <property type="entry name" value="Somatomedin_B_dom"/>
</dbReference>
<evidence type="ECO:0000313" key="5">
    <source>
        <dbReference type="EMBL" id="GFO43673.1"/>
    </source>
</evidence>
<evidence type="ECO:0000256" key="3">
    <source>
        <dbReference type="SAM" id="SignalP"/>
    </source>
</evidence>
<feature type="signal peptide" evidence="3">
    <location>
        <begin position="1"/>
        <end position="26"/>
    </location>
</feature>
<dbReference type="PROSITE" id="PS50958">
    <property type="entry name" value="SMB_2"/>
    <property type="match status" value="1"/>
</dbReference>
<comment type="caution">
    <text evidence="5">The sequence shown here is derived from an EMBL/GenBank/DDBJ whole genome shotgun (WGS) entry which is preliminary data.</text>
</comment>
<feature type="chain" id="PRO_5043472682" description="SMB domain-containing protein" evidence="3">
    <location>
        <begin position="27"/>
        <end position="873"/>
    </location>
</feature>
<dbReference type="Proteomes" id="UP000735302">
    <property type="component" value="Unassembled WGS sequence"/>
</dbReference>
<protein>
    <recommendedName>
        <fullName evidence="4">SMB domain-containing protein</fullName>
    </recommendedName>
</protein>
<keyword evidence="2" id="KW-0472">Membrane</keyword>
<dbReference type="AlphaFoldDB" id="A0AAV4DHZ6"/>
<gene>
    <name evidence="5" type="ORF">PoB_007017800</name>
</gene>
<dbReference type="SUPFAM" id="SSF90188">
    <property type="entry name" value="Somatomedin B domain"/>
    <property type="match status" value="1"/>
</dbReference>
<keyword evidence="3" id="KW-0732">Signal</keyword>
<evidence type="ECO:0000256" key="2">
    <source>
        <dbReference type="SAM" id="Phobius"/>
    </source>
</evidence>